<dbReference type="Proteomes" id="UP000293300">
    <property type="component" value="Unassembled WGS sequence"/>
</dbReference>
<evidence type="ECO:0000313" key="4">
    <source>
        <dbReference type="Proteomes" id="UP000293300"/>
    </source>
</evidence>
<feature type="region of interest" description="Disordered" evidence="1">
    <location>
        <begin position="85"/>
        <end position="132"/>
    </location>
</feature>
<feature type="transmembrane region" description="Helical" evidence="2">
    <location>
        <begin position="45"/>
        <end position="63"/>
    </location>
</feature>
<keyword evidence="4" id="KW-1185">Reference proteome</keyword>
<feature type="compositionally biased region" description="Polar residues" evidence="1">
    <location>
        <begin position="97"/>
        <end position="115"/>
    </location>
</feature>
<dbReference type="OrthoDB" id="1113942at2"/>
<gene>
    <name evidence="3" type="ORF">EZL74_01855</name>
</gene>
<protein>
    <submittedName>
        <fullName evidence="3">PorT family protein</fullName>
    </submittedName>
</protein>
<dbReference type="SUPFAM" id="SSF56925">
    <property type="entry name" value="OMPA-like"/>
    <property type="match status" value="1"/>
</dbReference>
<dbReference type="InterPro" id="IPR011250">
    <property type="entry name" value="OMP/PagP_B-barrel"/>
</dbReference>
<keyword evidence="2" id="KW-0812">Transmembrane</keyword>
<organism evidence="3 4">
    <name type="scientific">Flavobacterium silvisoli</name>
    <dbReference type="NCBI Taxonomy" id="2529433"/>
    <lineage>
        <taxon>Bacteria</taxon>
        <taxon>Pseudomonadati</taxon>
        <taxon>Bacteroidota</taxon>
        <taxon>Flavobacteriia</taxon>
        <taxon>Flavobacteriales</taxon>
        <taxon>Flavobacteriaceae</taxon>
        <taxon>Flavobacterium</taxon>
    </lineage>
</organism>
<keyword evidence="2" id="KW-1133">Transmembrane helix</keyword>
<dbReference type="RefSeq" id="WP_131474886.1">
    <property type="nucleotide sequence ID" value="NZ_SJPE01000001.1"/>
</dbReference>
<evidence type="ECO:0000256" key="1">
    <source>
        <dbReference type="SAM" id="MobiDB-lite"/>
    </source>
</evidence>
<accession>A0A4Q9Z711</accession>
<evidence type="ECO:0000313" key="3">
    <source>
        <dbReference type="EMBL" id="TBX71276.1"/>
    </source>
</evidence>
<dbReference type="AlphaFoldDB" id="A0A4Q9Z711"/>
<evidence type="ECO:0000256" key="2">
    <source>
        <dbReference type="SAM" id="Phobius"/>
    </source>
</evidence>
<sequence>MSERKNIDRLFQEKFKDFEANPADEVWENIEAKLNEKKKRRIIPFWWKSSGVAALFVLGFLLTKSVYSPNNQTKDAVVGTNAVPAASEASTPKVIENRTTIKQPGPTSSEAIVNNSSSAPEKSETSSDKVITIPKNNSKTIVTHFQKALVENNSDQIHSSKKKRQNRNSDALVPETIVEKTSEKISQSEENNSVALAEKEHTEPKFTPNNSNNVTALTGEKPLNLDSLKEAITSNSKIVTPEKKVNDTVKIAGVATNELEELLNEKESKEKQLPKENRWQITSNVAPVFLGSVGNGSPIGSEFENNSKEYNTSFSMGVGVSYAVNTKLSVRTGINKMSVDYNTNNIAFFVAIDDQGMNNISPTLGGKTIHVEDAETPVDNLLPFENNFVQRNEGYMNQKMGYYEVPVELTYALINNRFGVKVIGGVSTFFLNENKISLVSENMSTELGKANNLNDVHFSTNLGLGIKYGFLKSFEFNVEPTVKYQLNTFTKNAGNFKPYFFGIYSGISYKF</sequence>
<name>A0A4Q9Z711_9FLAO</name>
<proteinExistence type="predicted"/>
<reference evidence="3 4" key="1">
    <citation type="submission" date="2019-02" db="EMBL/GenBank/DDBJ databases">
        <title>Flavobacterium sp. RD-2-33 isolated from forest soil.</title>
        <authorList>
            <person name="Chaudhary D.K."/>
        </authorList>
    </citation>
    <scope>NUCLEOTIDE SEQUENCE [LARGE SCALE GENOMIC DNA]</scope>
    <source>
        <strain evidence="3 4">RD-2-33</strain>
    </source>
</reference>
<feature type="region of interest" description="Disordered" evidence="1">
    <location>
        <begin position="152"/>
        <end position="194"/>
    </location>
</feature>
<keyword evidence="2" id="KW-0472">Membrane</keyword>
<dbReference type="EMBL" id="SJPE01000001">
    <property type="protein sequence ID" value="TBX71276.1"/>
    <property type="molecule type" value="Genomic_DNA"/>
</dbReference>
<feature type="compositionally biased region" description="Basic and acidic residues" evidence="1">
    <location>
        <begin position="177"/>
        <end position="187"/>
    </location>
</feature>
<comment type="caution">
    <text evidence="3">The sequence shown here is derived from an EMBL/GenBank/DDBJ whole genome shotgun (WGS) entry which is preliminary data.</text>
</comment>